<dbReference type="GO" id="GO:0042802">
    <property type="term" value="F:identical protein binding"/>
    <property type="evidence" value="ECO:0007669"/>
    <property type="project" value="UniProtKB-ARBA"/>
</dbReference>
<proteinExistence type="predicted"/>
<sequence>MLKKTQGVGPIRKVVLAKDDHEGLGISITGGKEHGVPILISEIHPTQPADRCGGLHVGDAILAVNSINLRDAKHKEAVTILSQQRGQIEFEVVYVAPEVDSDDENVEYEDDSGHRYRLYLDELEESSTAAPSNNASSLQALEKMTLSNGAENGDTGLSSVTTSEETPSKPPESDGSS</sequence>
<dbReference type="PROSITE" id="PS50106">
    <property type="entry name" value="PDZ"/>
    <property type="match status" value="1"/>
</dbReference>
<dbReference type="GO" id="GO:0030140">
    <property type="term" value="C:trans-Golgi network transport vesicle"/>
    <property type="evidence" value="ECO:0007669"/>
    <property type="project" value="TreeGrafter"/>
</dbReference>
<comment type="subcellular location">
    <subcellularLocation>
        <location evidence="2">Cell projection</location>
        <location evidence="2">Dendrite</location>
    </subcellularLocation>
    <subcellularLocation>
        <location evidence="4">Cytoplasm</location>
    </subcellularLocation>
    <subcellularLocation>
        <location evidence="3">Golgi apparatus membrane</location>
        <topology evidence="3">Peripheral membrane protein</topology>
    </subcellularLocation>
    <subcellularLocation>
        <location evidence="1">Golgi apparatus</location>
        <location evidence="1">trans-Golgi network membrane</location>
    </subcellularLocation>
    <subcellularLocation>
        <location evidence="13">Postsynaptic density</location>
    </subcellularLocation>
</comment>
<gene>
    <name evidence="19" type="ORF">F7725_019182</name>
</gene>
<dbReference type="InterPro" id="IPR036034">
    <property type="entry name" value="PDZ_sf"/>
</dbReference>
<dbReference type="GO" id="GO:0000139">
    <property type="term" value="C:Golgi membrane"/>
    <property type="evidence" value="ECO:0007669"/>
    <property type="project" value="UniProtKB-SubCell"/>
</dbReference>
<dbReference type="GO" id="GO:0014069">
    <property type="term" value="C:postsynaptic density"/>
    <property type="evidence" value="ECO:0007669"/>
    <property type="project" value="UniProtKB-SubCell"/>
</dbReference>
<evidence type="ECO:0000256" key="10">
    <source>
        <dbReference type="ARBA" id="ARBA00023054"/>
    </source>
</evidence>
<evidence type="ECO:0000259" key="18">
    <source>
        <dbReference type="PROSITE" id="PS50106"/>
    </source>
</evidence>
<evidence type="ECO:0000256" key="6">
    <source>
        <dbReference type="ARBA" id="ARBA00022490"/>
    </source>
</evidence>
<evidence type="ECO:0000256" key="11">
    <source>
        <dbReference type="ARBA" id="ARBA00023136"/>
    </source>
</evidence>
<feature type="compositionally biased region" description="Low complexity" evidence="17">
    <location>
        <begin position="126"/>
        <end position="137"/>
    </location>
</feature>
<dbReference type="CDD" id="cd06800">
    <property type="entry name" value="PDZ_GOPC-like"/>
    <property type="match status" value="1"/>
</dbReference>
<organism evidence="19 20">
    <name type="scientific">Dissostichus mawsoni</name>
    <name type="common">Antarctic cod</name>
    <dbReference type="NCBI Taxonomy" id="36200"/>
    <lineage>
        <taxon>Eukaryota</taxon>
        <taxon>Metazoa</taxon>
        <taxon>Chordata</taxon>
        <taxon>Craniata</taxon>
        <taxon>Vertebrata</taxon>
        <taxon>Euteleostomi</taxon>
        <taxon>Actinopterygii</taxon>
        <taxon>Neopterygii</taxon>
        <taxon>Teleostei</taxon>
        <taxon>Neoteleostei</taxon>
        <taxon>Acanthomorphata</taxon>
        <taxon>Eupercaria</taxon>
        <taxon>Perciformes</taxon>
        <taxon>Notothenioidei</taxon>
        <taxon>Nototheniidae</taxon>
        <taxon>Dissostichus</taxon>
    </lineage>
</organism>
<dbReference type="Pfam" id="PF00595">
    <property type="entry name" value="PDZ"/>
    <property type="match status" value="1"/>
</dbReference>
<evidence type="ECO:0000256" key="5">
    <source>
        <dbReference type="ARBA" id="ARBA00022448"/>
    </source>
</evidence>
<evidence type="ECO:0000256" key="13">
    <source>
        <dbReference type="ARBA" id="ARBA00034105"/>
    </source>
</evidence>
<evidence type="ECO:0000256" key="9">
    <source>
        <dbReference type="ARBA" id="ARBA00023034"/>
    </source>
</evidence>
<feature type="compositionally biased region" description="Polar residues" evidence="17">
    <location>
        <begin position="145"/>
        <end position="165"/>
    </location>
</feature>
<comment type="caution">
    <text evidence="19">The sequence shown here is derived from an EMBL/GenBank/DDBJ whole genome shotgun (WGS) entry which is preliminary data.</text>
</comment>
<keyword evidence="8" id="KW-0770">Synapse</keyword>
<dbReference type="SMART" id="SM00228">
    <property type="entry name" value="PDZ"/>
    <property type="match status" value="1"/>
</dbReference>
<evidence type="ECO:0000256" key="16">
    <source>
        <dbReference type="ARBA" id="ARBA00083668"/>
    </source>
</evidence>
<evidence type="ECO:0000256" key="14">
    <source>
        <dbReference type="ARBA" id="ARBA00072943"/>
    </source>
</evidence>
<dbReference type="PANTHER" id="PTHR16528">
    <property type="entry name" value="GOLGI-ASSOCIATED PDZ AND COILED-COIL MOTIF-CONTAINING"/>
    <property type="match status" value="1"/>
</dbReference>
<keyword evidence="9" id="KW-0333">Golgi apparatus</keyword>
<keyword evidence="5" id="KW-0813">Transport</keyword>
<keyword evidence="11" id="KW-0472">Membrane</keyword>
<feature type="region of interest" description="Disordered" evidence="17">
    <location>
        <begin position="125"/>
        <end position="177"/>
    </location>
</feature>
<evidence type="ECO:0000256" key="3">
    <source>
        <dbReference type="ARBA" id="ARBA00004395"/>
    </source>
</evidence>
<name>A0A7J5YJX4_DISMA</name>
<reference evidence="19 20" key="1">
    <citation type="submission" date="2020-03" db="EMBL/GenBank/DDBJ databases">
        <title>Dissostichus mawsoni Genome sequencing and assembly.</title>
        <authorList>
            <person name="Park H."/>
        </authorList>
    </citation>
    <scope>NUCLEOTIDE SEQUENCE [LARGE SCALE GENOMIC DNA]</scope>
    <source>
        <strain evidence="19">DM0001</strain>
        <tissue evidence="19">Muscle</tissue>
    </source>
</reference>
<dbReference type="OrthoDB" id="10063653at2759"/>
<evidence type="ECO:0000256" key="8">
    <source>
        <dbReference type="ARBA" id="ARBA00023018"/>
    </source>
</evidence>
<keyword evidence="12" id="KW-0966">Cell projection</keyword>
<dbReference type="GO" id="GO:2000009">
    <property type="term" value="P:negative regulation of protein localization to cell surface"/>
    <property type="evidence" value="ECO:0007669"/>
    <property type="project" value="TreeGrafter"/>
</dbReference>
<dbReference type="GO" id="GO:0044325">
    <property type="term" value="F:transmembrane transporter binding"/>
    <property type="evidence" value="ECO:0007669"/>
    <property type="project" value="TreeGrafter"/>
</dbReference>
<evidence type="ECO:0000256" key="12">
    <source>
        <dbReference type="ARBA" id="ARBA00023273"/>
    </source>
</evidence>
<evidence type="ECO:0000256" key="2">
    <source>
        <dbReference type="ARBA" id="ARBA00004279"/>
    </source>
</evidence>
<dbReference type="EMBL" id="JAAKFY010000011">
    <property type="protein sequence ID" value="KAF3849463.1"/>
    <property type="molecule type" value="Genomic_DNA"/>
</dbReference>
<dbReference type="SUPFAM" id="SSF50156">
    <property type="entry name" value="PDZ domain-like"/>
    <property type="match status" value="1"/>
</dbReference>
<evidence type="ECO:0000256" key="4">
    <source>
        <dbReference type="ARBA" id="ARBA00004496"/>
    </source>
</evidence>
<dbReference type="InterPro" id="IPR001478">
    <property type="entry name" value="PDZ"/>
</dbReference>
<evidence type="ECO:0000256" key="15">
    <source>
        <dbReference type="ARBA" id="ARBA00081191"/>
    </source>
</evidence>
<dbReference type="InterPro" id="IPR038879">
    <property type="entry name" value="GOPC"/>
</dbReference>
<accession>A0A7J5YJX4</accession>
<dbReference type="Proteomes" id="UP000518266">
    <property type="component" value="Unassembled WGS sequence"/>
</dbReference>
<feature type="domain" description="PDZ" evidence="18">
    <location>
        <begin position="13"/>
        <end position="96"/>
    </location>
</feature>
<keyword evidence="10" id="KW-0175">Coiled coil</keyword>
<protein>
    <recommendedName>
        <fullName evidence="14">Golgi-associated PDZ and coiled-coil motif-containing protein</fullName>
    </recommendedName>
    <alternativeName>
        <fullName evidence="15">CFTR-associated ligand</fullName>
    </alternativeName>
    <alternativeName>
        <fullName evidence="16">PDZ protein interacting specifically with TC10</fullName>
    </alternativeName>
</protein>
<dbReference type="FunFam" id="2.30.42.10:FF:000067">
    <property type="entry name" value="Golgi-associated PDZ and coiled-coil motif-containing protein-like"/>
    <property type="match status" value="1"/>
</dbReference>
<evidence type="ECO:0000256" key="17">
    <source>
        <dbReference type="SAM" id="MobiDB-lite"/>
    </source>
</evidence>
<keyword evidence="6" id="KW-0963">Cytoplasm</keyword>
<dbReference type="GO" id="GO:0005886">
    <property type="term" value="C:plasma membrane"/>
    <property type="evidence" value="ECO:0007669"/>
    <property type="project" value="UniProtKB-ARBA"/>
</dbReference>
<keyword evidence="20" id="KW-1185">Reference proteome</keyword>
<evidence type="ECO:0000313" key="20">
    <source>
        <dbReference type="Proteomes" id="UP000518266"/>
    </source>
</evidence>
<dbReference type="AlphaFoldDB" id="A0A7J5YJX4"/>
<evidence type="ECO:0000256" key="7">
    <source>
        <dbReference type="ARBA" id="ARBA00022927"/>
    </source>
</evidence>
<dbReference type="GO" id="GO:0015031">
    <property type="term" value="P:protein transport"/>
    <property type="evidence" value="ECO:0007669"/>
    <property type="project" value="UniProtKB-KW"/>
</dbReference>
<evidence type="ECO:0000256" key="1">
    <source>
        <dbReference type="ARBA" id="ARBA00004198"/>
    </source>
</evidence>
<keyword evidence="7" id="KW-0653">Protein transport</keyword>
<evidence type="ECO:0000313" key="19">
    <source>
        <dbReference type="EMBL" id="KAF3849463.1"/>
    </source>
</evidence>
<dbReference type="GO" id="GO:0030425">
    <property type="term" value="C:dendrite"/>
    <property type="evidence" value="ECO:0007669"/>
    <property type="project" value="UniProtKB-SubCell"/>
</dbReference>
<dbReference type="PANTHER" id="PTHR16528:SF2">
    <property type="entry name" value="GOLGI-ASSOCIATED PDZ AND COILED-COIL MOTIF-CONTAINING PROTEIN"/>
    <property type="match status" value="1"/>
</dbReference>
<dbReference type="Gene3D" id="2.30.42.10">
    <property type="match status" value="1"/>
</dbReference>